<protein>
    <submittedName>
        <fullName evidence="1">Uncharacterized protein</fullName>
    </submittedName>
</protein>
<keyword evidence="2" id="KW-1185">Reference proteome</keyword>
<dbReference type="Proteomes" id="UP001215598">
    <property type="component" value="Unassembled WGS sequence"/>
</dbReference>
<evidence type="ECO:0000313" key="2">
    <source>
        <dbReference type="Proteomes" id="UP001215598"/>
    </source>
</evidence>
<proteinExistence type="predicted"/>
<gene>
    <name evidence="1" type="ORF">B0H16DRAFT_1482814</name>
</gene>
<name>A0AAD7M6M1_9AGAR</name>
<comment type="caution">
    <text evidence="1">The sequence shown here is derived from an EMBL/GenBank/DDBJ whole genome shotgun (WGS) entry which is preliminary data.</text>
</comment>
<reference evidence="1" key="1">
    <citation type="submission" date="2023-03" db="EMBL/GenBank/DDBJ databases">
        <title>Massive genome expansion in bonnet fungi (Mycena s.s.) driven by repeated elements and novel gene families across ecological guilds.</title>
        <authorList>
            <consortium name="Lawrence Berkeley National Laboratory"/>
            <person name="Harder C.B."/>
            <person name="Miyauchi S."/>
            <person name="Viragh M."/>
            <person name="Kuo A."/>
            <person name="Thoen E."/>
            <person name="Andreopoulos B."/>
            <person name="Lu D."/>
            <person name="Skrede I."/>
            <person name="Drula E."/>
            <person name="Henrissat B."/>
            <person name="Morin E."/>
            <person name="Kohler A."/>
            <person name="Barry K."/>
            <person name="LaButti K."/>
            <person name="Morin E."/>
            <person name="Salamov A."/>
            <person name="Lipzen A."/>
            <person name="Mereny Z."/>
            <person name="Hegedus B."/>
            <person name="Baldrian P."/>
            <person name="Stursova M."/>
            <person name="Weitz H."/>
            <person name="Taylor A."/>
            <person name="Grigoriev I.V."/>
            <person name="Nagy L.G."/>
            <person name="Martin F."/>
            <person name="Kauserud H."/>
        </authorList>
    </citation>
    <scope>NUCLEOTIDE SEQUENCE</scope>
    <source>
        <strain evidence="1">CBHHK182m</strain>
    </source>
</reference>
<evidence type="ECO:0000313" key="1">
    <source>
        <dbReference type="EMBL" id="KAJ7703825.1"/>
    </source>
</evidence>
<dbReference type="AlphaFoldDB" id="A0AAD7M6M1"/>
<accession>A0AAD7M6M1</accession>
<organism evidence="1 2">
    <name type="scientific">Mycena metata</name>
    <dbReference type="NCBI Taxonomy" id="1033252"/>
    <lineage>
        <taxon>Eukaryota</taxon>
        <taxon>Fungi</taxon>
        <taxon>Dikarya</taxon>
        <taxon>Basidiomycota</taxon>
        <taxon>Agaricomycotina</taxon>
        <taxon>Agaricomycetes</taxon>
        <taxon>Agaricomycetidae</taxon>
        <taxon>Agaricales</taxon>
        <taxon>Marasmiineae</taxon>
        <taxon>Mycenaceae</taxon>
        <taxon>Mycena</taxon>
    </lineage>
</organism>
<sequence length="408" mass="45539">MATLGRIRRPLQAHTSFFCSPHPIQNRLASFDTGRPQPPHTIVTIFHKYVSTNPNTIHSNPIQSNPTYAAASHSVAPTPKYSTSAVEIDLDFDCVNEFLLWNRTKFPGSFKVDQINVDLTIIQTPTILRSITTGMQSRTSALPRVYFLLLTGPRRYVPALSQTYIGRLLPSFISTPNLWEVVLAEQEFSSDGHVWDVELTRIRCCDFTPSYLMSKGASGIVIGYHELCGERRVHGRESLSRADFLAASVAPVHRMTMNGPIVFSAAFRARTLSPLLPIHLSRGVQYSSSSRLVARIAVSNWDVLGFPPFAGFLRQIISRAGMQIPRIQFVFLSALLNFSYARLVQQNVKYINGKSSTQSSQYMPVLILPREKRTHDLIALIDPHSTRLPGMSALVSCGKIRQISSRGL</sequence>
<dbReference type="EMBL" id="JARKIB010000496">
    <property type="protein sequence ID" value="KAJ7703825.1"/>
    <property type="molecule type" value="Genomic_DNA"/>
</dbReference>